<dbReference type="InParanoid" id="A0A1Y2M078"/>
<gene>
    <name evidence="3" type="ORF">B5807_06743</name>
</gene>
<reference evidence="3 4" key="1">
    <citation type="journal article" date="2017" name="Genome Announc.">
        <title>Genome sequence of the saprophytic ascomycete Epicoccum nigrum ICMP 19927 strain isolated from New Zealand.</title>
        <authorList>
            <person name="Fokin M."/>
            <person name="Fleetwood D."/>
            <person name="Weir B.S."/>
            <person name="Villas-Boas S.G."/>
        </authorList>
    </citation>
    <scope>NUCLEOTIDE SEQUENCE [LARGE SCALE GENOMIC DNA]</scope>
    <source>
        <strain evidence="3 4">ICMP 19927</strain>
    </source>
</reference>
<keyword evidence="2" id="KW-1133">Transmembrane helix</keyword>
<dbReference type="AlphaFoldDB" id="A0A1Y2M078"/>
<dbReference type="Gene3D" id="1.20.5.510">
    <property type="entry name" value="Single helix bin"/>
    <property type="match status" value="1"/>
</dbReference>
<evidence type="ECO:0000313" key="3">
    <source>
        <dbReference type="EMBL" id="OSS48638.1"/>
    </source>
</evidence>
<evidence type="ECO:0000256" key="1">
    <source>
        <dbReference type="SAM" id="MobiDB-lite"/>
    </source>
</evidence>
<evidence type="ECO:0000313" key="4">
    <source>
        <dbReference type="Proteomes" id="UP000193240"/>
    </source>
</evidence>
<feature type="transmembrane region" description="Helical" evidence="2">
    <location>
        <begin position="248"/>
        <end position="270"/>
    </location>
</feature>
<accession>A0A1Y2M078</accession>
<protein>
    <submittedName>
        <fullName evidence="3">Uncharacterized protein</fullName>
    </submittedName>
</protein>
<proteinExistence type="predicted"/>
<dbReference type="EMBL" id="KZ107845">
    <property type="protein sequence ID" value="OSS48638.1"/>
    <property type="molecule type" value="Genomic_DNA"/>
</dbReference>
<dbReference type="OMA" id="WEAVESW"/>
<keyword evidence="2" id="KW-0472">Membrane</keyword>
<evidence type="ECO:0000256" key="2">
    <source>
        <dbReference type="SAM" id="Phobius"/>
    </source>
</evidence>
<keyword evidence="4" id="KW-1185">Reference proteome</keyword>
<dbReference type="STRING" id="105696.A0A1Y2M078"/>
<feature type="region of interest" description="Disordered" evidence="1">
    <location>
        <begin position="1"/>
        <end position="27"/>
    </location>
</feature>
<feature type="compositionally biased region" description="Low complexity" evidence="1">
    <location>
        <begin position="11"/>
        <end position="27"/>
    </location>
</feature>
<organism evidence="3 4">
    <name type="scientific">Epicoccum nigrum</name>
    <name type="common">Soil fungus</name>
    <name type="synonym">Epicoccum purpurascens</name>
    <dbReference type="NCBI Taxonomy" id="105696"/>
    <lineage>
        <taxon>Eukaryota</taxon>
        <taxon>Fungi</taxon>
        <taxon>Dikarya</taxon>
        <taxon>Ascomycota</taxon>
        <taxon>Pezizomycotina</taxon>
        <taxon>Dothideomycetes</taxon>
        <taxon>Pleosporomycetidae</taxon>
        <taxon>Pleosporales</taxon>
        <taxon>Pleosporineae</taxon>
        <taxon>Didymellaceae</taxon>
        <taxon>Epicoccum</taxon>
    </lineage>
</organism>
<name>A0A1Y2M078_EPING</name>
<keyword evidence="2" id="KW-0812">Transmembrane</keyword>
<dbReference type="Proteomes" id="UP000193240">
    <property type="component" value="Unassembled WGS sequence"/>
</dbReference>
<sequence>MAHRRIQGRQAAETVASESTSSLPQQPTTTIALSTTFTPPASCTLNRLTIQPPPVYLIWANEPVPFANTTFSDCYPSEFLRSYTSVASGTLGSSVVPVMSPLVCPQNYCVEYVRDKYIACCPSGYKLTPPNDPVVDSRPAYGGTCYSPFTVDATQTAVAYDTDGSTRLQPWAASTSGANAYAHPIDGFADSVPPLGCSAVISTSRSNNISSSETISSAEVAPSLSSTATLGNTTTAATSSNKTPSGTIAGAAVGGVIGLLIIVGLVFFLLRRRRRQSSYSAPNVHQIGDNPHPRAEKDGNVITAEMDSGVPAAELAEGADKYAGIHGTHGMSAGVAHEMPAGPELHNIRGRTGV</sequence>